<proteinExistence type="predicted"/>
<accession>A0A803MUI0</accession>
<dbReference type="AlphaFoldDB" id="A0A803MUI0"/>
<dbReference type="InterPro" id="IPR025452">
    <property type="entry name" value="DUF4218"/>
</dbReference>
<keyword evidence="5" id="KW-1185">Reference proteome</keyword>
<dbReference type="Pfam" id="PF02992">
    <property type="entry name" value="Transposase_21"/>
    <property type="match status" value="1"/>
</dbReference>
<dbReference type="PANTHER" id="PTHR48258">
    <property type="entry name" value="DUF4218 DOMAIN-CONTAINING PROTEIN-RELATED"/>
    <property type="match status" value="1"/>
</dbReference>
<organism evidence="4 5">
    <name type="scientific">Chenopodium quinoa</name>
    <name type="common">Quinoa</name>
    <dbReference type="NCBI Taxonomy" id="63459"/>
    <lineage>
        <taxon>Eukaryota</taxon>
        <taxon>Viridiplantae</taxon>
        <taxon>Streptophyta</taxon>
        <taxon>Embryophyta</taxon>
        <taxon>Tracheophyta</taxon>
        <taxon>Spermatophyta</taxon>
        <taxon>Magnoliopsida</taxon>
        <taxon>eudicotyledons</taxon>
        <taxon>Gunneridae</taxon>
        <taxon>Pentapetalae</taxon>
        <taxon>Caryophyllales</taxon>
        <taxon>Chenopodiaceae</taxon>
        <taxon>Chenopodioideae</taxon>
        <taxon>Atripliceae</taxon>
        <taxon>Chenopodium</taxon>
    </lineage>
</organism>
<protein>
    <recommendedName>
        <fullName evidence="6">DUF4216 domain-containing protein</fullName>
    </recommendedName>
</protein>
<evidence type="ECO:0000256" key="1">
    <source>
        <dbReference type="SAM" id="MobiDB-lite"/>
    </source>
</evidence>
<dbReference type="Pfam" id="PF13960">
    <property type="entry name" value="DUF4218"/>
    <property type="match status" value="1"/>
</dbReference>
<feature type="domain" description="DUF4218" evidence="3">
    <location>
        <begin position="331"/>
        <end position="398"/>
    </location>
</feature>
<reference evidence="4" key="2">
    <citation type="submission" date="2021-03" db="UniProtKB">
        <authorList>
            <consortium name="EnsemblPlants"/>
        </authorList>
    </citation>
    <scope>IDENTIFICATION</scope>
</reference>
<dbReference type="InterPro" id="IPR025312">
    <property type="entry name" value="DUF4216"/>
</dbReference>
<dbReference type="PANTHER" id="PTHR48258:SF9">
    <property type="entry name" value="OS01G0348150 PROTEIN"/>
    <property type="match status" value="1"/>
</dbReference>
<evidence type="ECO:0000313" key="4">
    <source>
        <dbReference type="EnsemblPlants" id="AUR62035492-RA:cds"/>
    </source>
</evidence>
<sequence length="1034" mass="117708">MERMMDGEVALDDAGEGGSSYITPMKTRGMVNIVFGEEEEVPPPTVRMVFGSWEEVGSYFVRYGRQKGFGIISAASGWVKNTVQDRGTVSRMQFDRTYFCWHRHGEKREEFSSKDAQGHNTDEGNKLEDMTSQFVHRVDDDLNAMEEMLSDSEKPLYEGWEGGCPICEDGWKGKWLSASRKTVYYDHRPFLPLDHKYRRMKKAFNGEQNFEIRPKVFTSQEVFEKTKDGVNARLDLKEMNMRNELHAVETGKRDYFPPAAYTLSQKEKVELCASLAGVKVPEGYSSSISSLVSMENLKLVGLKSHDCHVLMQDLLPIAIRSILPKNVRYAIIREIRFCGPVHNRAQWAIERQMKSYKGYVKNAYRPEACIADRMLYELAMEYCLESLGDMRTIWISTSRHSDTLEDEIAPYINRHMTFLKMHNRKATSKALATEQSKTFHLWLKDQVMKEIKNSPQTISDRLRSLANGPDFSASFFSGYAINGYTFYTRDQDDKSTMQNSGVCVEAEAMHLSSVKDNRLVYSKMQYYGVIEEICELHYMGFSIPIFGCKWADNNNNVVCNGLGHTIMNLNMIGHTKDPYILASQAKQVFYVTDPCDKRKSVVVTSKSRYVIDDNDDNISYEERSTPSEVQNMDDSLDDTTTYIRSDHEEGIWHDNENSNANNRPKKRRRTGYYATKNSDSCGSCIEIYNLLMSKKRKQASANEASKTGEAEESVEFVRERVNINYRDWEEVPKEVIDDLFKFITAAELHKQGVKVRDVPRHLVWIRAHSRQKDGAMTFDNPADFEIAQTIVSLFLLFNQINYLAIIDYTALIRLLIIDVRRHWRLKKIQGEIEATGRNDIPARALQNPEHGGCVRGVGSGVTDKLYFGYNKPTPQSQLQSYLKCLKSKLENVVNTQNFLLSYLMSSGLVNAEQLKELGDSNANQVGHQLAGIQAGGSSGQGLDGLGLGRDSWLQGLCFQLASEQNKVTHQLASFQKGGFGGEQLDDHLDVFGSEGDQGVRGFNFQEKNVEAFEVQPEPYHVAWPKEGYVPECTQ</sequence>
<dbReference type="Pfam" id="PF13952">
    <property type="entry name" value="DUF4216"/>
    <property type="match status" value="1"/>
</dbReference>
<evidence type="ECO:0000313" key="5">
    <source>
        <dbReference type="Proteomes" id="UP000596660"/>
    </source>
</evidence>
<feature type="domain" description="DUF4216" evidence="2">
    <location>
        <begin position="535"/>
        <end position="599"/>
    </location>
</feature>
<evidence type="ECO:0000259" key="3">
    <source>
        <dbReference type="Pfam" id="PF13960"/>
    </source>
</evidence>
<dbReference type="InterPro" id="IPR004242">
    <property type="entry name" value="Transposase_21"/>
</dbReference>
<feature type="compositionally biased region" description="Basic and acidic residues" evidence="1">
    <location>
        <begin position="647"/>
        <end position="656"/>
    </location>
</feature>
<evidence type="ECO:0000259" key="2">
    <source>
        <dbReference type="Pfam" id="PF13952"/>
    </source>
</evidence>
<evidence type="ECO:0008006" key="6">
    <source>
        <dbReference type="Google" id="ProtNLM"/>
    </source>
</evidence>
<reference evidence="4" key="1">
    <citation type="journal article" date="2017" name="Nature">
        <title>The genome of Chenopodium quinoa.</title>
        <authorList>
            <person name="Jarvis D.E."/>
            <person name="Ho Y.S."/>
            <person name="Lightfoot D.J."/>
            <person name="Schmoeckel S.M."/>
            <person name="Li B."/>
            <person name="Borm T.J.A."/>
            <person name="Ohyanagi H."/>
            <person name="Mineta K."/>
            <person name="Michell C.T."/>
            <person name="Saber N."/>
            <person name="Kharbatia N.M."/>
            <person name="Rupper R.R."/>
            <person name="Sharp A.R."/>
            <person name="Dally N."/>
            <person name="Boughton B.A."/>
            <person name="Woo Y.H."/>
            <person name="Gao G."/>
            <person name="Schijlen E.G.W.M."/>
            <person name="Guo X."/>
            <person name="Momin A.A."/>
            <person name="Negrao S."/>
            <person name="Al-Babili S."/>
            <person name="Gehring C."/>
            <person name="Roessner U."/>
            <person name="Jung C."/>
            <person name="Murphy K."/>
            <person name="Arold S.T."/>
            <person name="Gojobori T."/>
            <person name="van der Linden C.G."/>
            <person name="van Loo E.N."/>
            <person name="Jellen E.N."/>
            <person name="Maughan P.J."/>
            <person name="Tester M."/>
        </authorList>
    </citation>
    <scope>NUCLEOTIDE SEQUENCE [LARGE SCALE GENOMIC DNA]</scope>
    <source>
        <strain evidence="4">cv. PI 614886</strain>
    </source>
</reference>
<feature type="region of interest" description="Disordered" evidence="1">
    <location>
        <begin position="647"/>
        <end position="670"/>
    </location>
</feature>
<dbReference type="Proteomes" id="UP000596660">
    <property type="component" value="Unplaced"/>
</dbReference>
<name>A0A803MUI0_CHEQI</name>
<dbReference type="EnsemblPlants" id="AUR62035492-RA">
    <property type="protein sequence ID" value="AUR62035492-RA:cds"/>
    <property type="gene ID" value="AUR62035492"/>
</dbReference>
<dbReference type="Gramene" id="AUR62035492-RA">
    <property type="protein sequence ID" value="AUR62035492-RA:cds"/>
    <property type="gene ID" value="AUR62035492"/>
</dbReference>